<dbReference type="EMBL" id="CAJQUM010000001">
    <property type="protein sequence ID" value="CAG4884676.1"/>
    <property type="molecule type" value="Genomic_DNA"/>
</dbReference>
<organism evidence="1 2">
    <name type="scientific">Georgfuchsia toluolica</name>
    <dbReference type="NCBI Taxonomy" id="424218"/>
    <lineage>
        <taxon>Bacteria</taxon>
        <taxon>Pseudomonadati</taxon>
        <taxon>Pseudomonadota</taxon>
        <taxon>Betaproteobacteria</taxon>
        <taxon>Nitrosomonadales</taxon>
        <taxon>Sterolibacteriaceae</taxon>
        <taxon>Georgfuchsia</taxon>
    </lineage>
</organism>
<comment type="caution">
    <text evidence="1">The sequence shown here is derived from an EMBL/GenBank/DDBJ whole genome shotgun (WGS) entry which is preliminary data.</text>
</comment>
<protein>
    <submittedName>
        <fullName evidence="1">Uncharacterized protein</fullName>
    </submittedName>
</protein>
<name>A0A916J979_9PROT</name>
<evidence type="ECO:0000313" key="1">
    <source>
        <dbReference type="EMBL" id="CAG4884676.1"/>
    </source>
</evidence>
<proteinExistence type="predicted"/>
<dbReference type="AlphaFoldDB" id="A0A916J979"/>
<dbReference type="Proteomes" id="UP000742786">
    <property type="component" value="Unassembled WGS sequence"/>
</dbReference>
<evidence type="ECO:0000313" key="2">
    <source>
        <dbReference type="Proteomes" id="UP000742786"/>
    </source>
</evidence>
<gene>
    <name evidence="1" type="ORF">GTOL_12559</name>
</gene>
<accession>A0A916J979</accession>
<reference evidence="1" key="1">
    <citation type="submission" date="2021-04" db="EMBL/GenBank/DDBJ databases">
        <authorList>
            <person name="Hornung B."/>
        </authorList>
    </citation>
    <scope>NUCLEOTIDE SEQUENCE</scope>
    <source>
        <strain evidence="1">G5G6</strain>
    </source>
</reference>
<sequence length="244" mass="27853">MLYDDERRLGVAFLKGLIGEQGFDEFNQETAKLTHDEQNQMLADMVDDEAGEEFADLLELPETEDEWLAAEKALAALPPEEQAVLIQQGTLFWAGIFGTLFNTLSLMVHGIKLTTLVPLALNGDDDALLKAAQIDRCLITHHPYFLARKQQAQDLGQDKFLQALAYRECNPPLRGKIRYPALYMLFGILDSVRWLHDLKHEEILDLCDSAGLERYQNRIDDVNYLTKRLLEYSRWQKSGGLSMH</sequence>
<keyword evidence="2" id="KW-1185">Reference proteome</keyword>